<accession>A0A428RDE4</accession>
<dbReference type="Proteomes" id="UP000287972">
    <property type="component" value="Unassembled WGS sequence"/>
</dbReference>
<protein>
    <recommendedName>
        <fullName evidence="4">F-box domain-containing protein</fullName>
    </recommendedName>
</protein>
<sequence length="125" mass="14583">MRQPPSTPAAAMESEPTDEDYSDDNWSQESDSTENDSERNDLDEKEVEELCQTTTTPEFLQWREQVQEKLSLLEKSMNPLAARTQYNFENSPMYSAPDEILLMAMRYLDDEDKAAFFSLRQVSRR</sequence>
<dbReference type="CDD" id="cd09917">
    <property type="entry name" value="F-box_SF"/>
    <property type="match status" value="1"/>
</dbReference>
<proteinExistence type="predicted"/>
<gene>
    <name evidence="2" type="ORF">CEP51_010769</name>
</gene>
<evidence type="ECO:0008006" key="4">
    <source>
        <dbReference type="Google" id="ProtNLM"/>
    </source>
</evidence>
<evidence type="ECO:0000313" key="2">
    <source>
        <dbReference type="EMBL" id="RSL75541.1"/>
    </source>
</evidence>
<dbReference type="AlphaFoldDB" id="A0A428RDE4"/>
<evidence type="ECO:0000313" key="3">
    <source>
        <dbReference type="Proteomes" id="UP000287972"/>
    </source>
</evidence>
<keyword evidence="3" id="KW-1185">Reference proteome</keyword>
<evidence type="ECO:0000256" key="1">
    <source>
        <dbReference type="SAM" id="MobiDB-lite"/>
    </source>
</evidence>
<organism evidence="2 3">
    <name type="scientific">Fusarium floridanum</name>
    <dbReference type="NCBI Taxonomy" id="1325733"/>
    <lineage>
        <taxon>Eukaryota</taxon>
        <taxon>Fungi</taxon>
        <taxon>Dikarya</taxon>
        <taxon>Ascomycota</taxon>
        <taxon>Pezizomycotina</taxon>
        <taxon>Sordariomycetes</taxon>
        <taxon>Hypocreomycetidae</taxon>
        <taxon>Hypocreales</taxon>
        <taxon>Nectriaceae</taxon>
        <taxon>Fusarium</taxon>
        <taxon>Fusarium solani species complex</taxon>
    </lineage>
</organism>
<dbReference type="EMBL" id="NKCL01000343">
    <property type="protein sequence ID" value="RSL75541.1"/>
    <property type="molecule type" value="Genomic_DNA"/>
</dbReference>
<name>A0A428RDE4_9HYPO</name>
<feature type="region of interest" description="Disordered" evidence="1">
    <location>
        <begin position="1"/>
        <end position="50"/>
    </location>
</feature>
<comment type="caution">
    <text evidence="2">The sequence shown here is derived from an EMBL/GenBank/DDBJ whole genome shotgun (WGS) entry which is preliminary data.</text>
</comment>
<reference evidence="2 3" key="1">
    <citation type="submission" date="2017-06" db="EMBL/GenBank/DDBJ databases">
        <title>Comparative genomic analysis of Ambrosia Fusariam Clade fungi.</title>
        <authorList>
            <person name="Stajich J.E."/>
            <person name="Carrillo J."/>
            <person name="Kijimoto T."/>
            <person name="Eskalen A."/>
            <person name="O'Donnell K."/>
            <person name="Kasson M."/>
        </authorList>
    </citation>
    <scope>NUCLEOTIDE SEQUENCE [LARGE SCALE GENOMIC DNA]</scope>
    <source>
        <strain evidence="2 3">NRRL62606</strain>
    </source>
</reference>